<dbReference type="EMBL" id="AQFM01000037">
    <property type="protein sequence ID" value="EOR07365.1"/>
    <property type="molecule type" value="Genomic_DNA"/>
</dbReference>
<evidence type="ECO:0008006" key="4">
    <source>
        <dbReference type="Google" id="ProtNLM"/>
    </source>
</evidence>
<reference evidence="2 3" key="1">
    <citation type="submission" date="2013-03" db="EMBL/GenBank/DDBJ databases">
        <title>The Genome Sequence of Acinetobacter tandoii CIP 107469.</title>
        <authorList>
            <consortium name="The Broad Institute Genome Sequencing Platform"/>
            <consortium name="The Broad Institute Genome Sequencing Center for Infectious Disease"/>
            <person name="Cerqueira G."/>
            <person name="Feldgarden M."/>
            <person name="Courvalin P."/>
            <person name="Perichon B."/>
            <person name="Grillot-Courvalin C."/>
            <person name="Clermont D."/>
            <person name="Rocha E."/>
            <person name="Yoon E.-J."/>
            <person name="Nemec A."/>
            <person name="Walker B."/>
            <person name="Young S.K."/>
            <person name="Zeng Q."/>
            <person name="Gargeya S."/>
            <person name="Fitzgerald M."/>
            <person name="Haas B."/>
            <person name="Abouelleil A."/>
            <person name="Alvarado L."/>
            <person name="Arachchi H.M."/>
            <person name="Berlin A.M."/>
            <person name="Chapman S.B."/>
            <person name="Dewar J."/>
            <person name="Goldberg J."/>
            <person name="Griggs A."/>
            <person name="Gujja S."/>
            <person name="Hansen M."/>
            <person name="Howarth C."/>
            <person name="Imamovic A."/>
            <person name="Larimer J."/>
            <person name="McCowan C."/>
            <person name="Murphy C."/>
            <person name="Neiman D."/>
            <person name="Pearson M."/>
            <person name="Priest M."/>
            <person name="Roberts A."/>
            <person name="Saif S."/>
            <person name="Shea T."/>
            <person name="Sisk P."/>
            <person name="Sykes S."/>
            <person name="Wortman J."/>
            <person name="Nusbaum C."/>
            <person name="Birren B."/>
        </authorList>
    </citation>
    <scope>NUCLEOTIDE SEQUENCE [LARGE SCALE GENOMIC DNA]</scope>
    <source>
        <strain evidence="2 3">CIP 107469</strain>
    </source>
</reference>
<organism evidence="2 3">
    <name type="scientific">Acinetobacter tandoii DSM 14970 = CIP 107469</name>
    <dbReference type="NCBI Taxonomy" id="1120927"/>
    <lineage>
        <taxon>Bacteria</taxon>
        <taxon>Pseudomonadati</taxon>
        <taxon>Pseudomonadota</taxon>
        <taxon>Gammaproteobacteria</taxon>
        <taxon>Moraxellales</taxon>
        <taxon>Moraxellaceae</taxon>
        <taxon>Acinetobacter</taxon>
    </lineage>
</organism>
<dbReference type="PATRIC" id="fig|1120927.3.peg.2188"/>
<dbReference type="Proteomes" id="UP000016201">
    <property type="component" value="Unassembled WGS sequence"/>
</dbReference>
<evidence type="ECO:0000313" key="2">
    <source>
        <dbReference type="EMBL" id="EOR07365.1"/>
    </source>
</evidence>
<feature type="signal peptide" evidence="1">
    <location>
        <begin position="1"/>
        <end position="27"/>
    </location>
</feature>
<comment type="caution">
    <text evidence="2">The sequence shown here is derived from an EMBL/GenBank/DDBJ whole genome shotgun (WGS) entry which is preliminary data.</text>
</comment>
<keyword evidence="1" id="KW-0732">Signal</keyword>
<name>R9AZC9_9GAMM</name>
<protein>
    <recommendedName>
        <fullName evidence="4">DUF2946 domain-containing protein</fullName>
    </recommendedName>
</protein>
<sequence length="159" mass="18298">MLTNLRRQSWFVCFMVFAMGWSSLVYASAMPMHAQMLQQQLQQQSMVNAELLHSQHQTVQKKQPDCHSAESVKPHQQHALHSDIQKNSDCESHLSSTIQVKQCADCAQLHCQTLSVWLDTAVTDPLQYFHAETLTNLHSRYTAQHLIGYWQEILRPPKA</sequence>
<gene>
    <name evidence="2" type="ORF">I593_02252</name>
</gene>
<proteinExistence type="predicted"/>
<dbReference type="eggNOG" id="ENOG503036A">
    <property type="taxonomic scope" value="Bacteria"/>
</dbReference>
<evidence type="ECO:0000313" key="3">
    <source>
        <dbReference type="Proteomes" id="UP000016201"/>
    </source>
</evidence>
<evidence type="ECO:0000256" key="1">
    <source>
        <dbReference type="SAM" id="SignalP"/>
    </source>
</evidence>
<keyword evidence="3" id="KW-1185">Reference proteome</keyword>
<feature type="chain" id="PRO_5004470845" description="DUF2946 domain-containing protein" evidence="1">
    <location>
        <begin position="28"/>
        <end position="159"/>
    </location>
</feature>
<accession>R9AZC9</accession>
<dbReference type="AlphaFoldDB" id="R9AZC9"/>
<dbReference type="RefSeq" id="WP_016167301.1">
    <property type="nucleotide sequence ID" value="NZ_JHZG01000024.1"/>
</dbReference>